<feature type="chain" id="PRO_5018147305" evidence="3">
    <location>
        <begin position="32"/>
        <end position="304"/>
    </location>
</feature>
<keyword evidence="2" id="KW-1015">Disulfide bond</keyword>
<feature type="disulfide bond" evidence="2">
    <location>
        <begin position="149"/>
        <end position="160"/>
    </location>
</feature>
<dbReference type="EMBL" id="RKRA01000001">
    <property type="protein sequence ID" value="RPF28895.1"/>
    <property type="molecule type" value="Genomic_DNA"/>
</dbReference>
<dbReference type="Pfam" id="PF13472">
    <property type="entry name" value="Lipase_GDSL_2"/>
    <property type="match status" value="1"/>
</dbReference>
<organism evidence="5 6">
    <name type="scientific">Georgenia muralis</name>
    <dbReference type="NCBI Taxonomy" id="154117"/>
    <lineage>
        <taxon>Bacteria</taxon>
        <taxon>Bacillati</taxon>
        <taxon>Actinomycetota</taxon>
        <taxon>Actinomycetes</taxon>
        <taxon>Micrococcales</taxon>
        <taxon>Bogoriellaceae</taxon>
        <taxon>Georgenia</taxon>
    </lineage>
</organism>
<dbReference type="RefSeq" id="WP_123919445.1">
    <property type="nucleotide sequence ID" value="NZ_RKRA01000001.1"/>
</dbReference>
<reference evidence="5 6" key="1">
    <citation type="submission" date="2018-11" db="EMBL/GenBank/DDBJ databases">
        <title>Sequencing the genomes of 1000 actinobacteria strains.</title>
        <authorList>
            <person name="Klenk H.-P."/>
        </authorList>
    </citation>
    <scope>NUCLEOTIDE SEQUENCE [LARGE SCALE GENOMIC DNA]</scope>
    <source>
        <strain evidence="5 6">DSM 14418</strain>
    </source>
</reference>
<dbReference type="PANTHER" id="PTHR37981">
    <property type="entry name" value="LIPASE 2"/>
    <property type="match status" value="1"/>
</dbReference>
<feature type="signal peptide" evidence="3">
    <location>
        <begin position="1"/>
        <end position="31"/>
    </location>
</feature>
<keyword evidence="3" id="KW-0732">Signal</keyword>
<dbReference type="InterPro" id="IPR013830">
    <property type="entry name" value="SGNH_hydro"/>
</dbReference>
<feature type="active site" evidence="1">
    <location>
        <position position="279"/>
    </location>
</feature>
<dbReference type="InterPro" id="IPR037460">
    <property type="entry name" value="SEST-like"/>
</dbReference>
<dbReference type="AlphaFoldDB" id="A0A3N5A679"/>
<evidence type="ECO:0000313" key="6">
    <source>
        <dbReference type="Proteomes" id="UP000280726"/>
    </source>
</evidence>
<dbReference type="PANTHER" id="PTHR37981:SF1">
    <property type="entry name" value="SGNH HYDROLASE-TYPE ESTERASE DOMAIN-CONTAINING PROTEIN"/>
    <property type="match status" value="1"/>
</dbReference>
<dbReference type="SUPFAM" id="SSF52266">
    <property type="entry name" value="SGNH hydrolase"/>
    <property type="match status" value="1"/>
</dbReference>
<feature type="active site" description="Nucleophile" evidence="1">
    <location>
        <position position="51"/>
    </location>
</feature>
<evidence type="ECO:0000256" key="2">
    <source>
        <dbReference type="PIRSR" id="PIRSR637460-2"/>
    </source>
</evidence>
<comment type="caution">
    <text evidence="5">The sequence shown here is derived from an EMBL/GenBank/DDBJ whole genome shotgun (WGS) entry which is preliminary data.</text>
</comment>
<gene>
    <name evidence="5" type="ORF">EDD32_3445</name>
</gene>
<keyword evidence="6" id="KW-1185">Reference proteome</keyword>
<dbReference type="Gene3D" id="3.40.50.1110">
    <property type="entry name" value="SGNH hydrolase"/>
    <property type="match status" value="1"/>
</dbReference>
<evidence type="ECO:0000259" key="4">
    <source>
        <dbReference type="Pfam" id="PF13472"/>
    </source>
</evidence>
<accession>A0A3N5A679</accession>
<evidence type="ECO:0000256" key="1">
    <source>
        <dbReference type="PIRSR" id="PIRSR637460-1"/>
    </source>
</evidence>
<protein>
    <submittedName>
        <fullName evidence="5">GDSL-like lipase/acylhydrolase family protein</fullName>
    </submittedName>
</protein>
<dbReference type="GO" id="GO:0016788">
    <property type="term" value="F:hydrolase activity, acting on ester bonds"/>
    <property type="evidence" value="ECO:0007669"/>
    <property type="project" value="InterPro"/>
</dbReference>
<sequence>MPRTLLRRTARLLAAGSAAVGLALAGASATAAKPLESAGPPQVDHVNLGDSYSAAFGTGGVAPTFLQTLDPEVAVPCLQGAGPDHVSELDRHPRVTLVVDAACGRATTQDMRTIVQTVPAVRAGLAEAELVSLTLGGNDVAWVETLLQCSAFADTADVSCDVLLGSAPIRVAGAAASAGQTITTIDGVTDGRIVVLGYPHLVEPTGLTLPNGVVLMTAERAVQINALTDALNAALEAAVESQGAAFVDVTDRFAGHGLGSADPWIALDVQNLGDPNNLHPTVDGYLEGYRPALMSEVSIGRLGR</sequence>
<dbReference type="Proteomes" id="UP000280726">
    <property type="component" value="Unassembled WGS sequence"/>
</dbReference>
<feature type="domain" description="SGNH hydrolase-type esterase" evidence="4">
    <location>
        <begin position="48"/>
        <end position="285"/>
    </location>
</feature>
<dbReference type="InterPro" id="IPR036514">
    <property type="entry name" value="SGNH_hydro_sf"/>
</dbReference>
<keyword evidence="5" id="KW-0378">Hydrolase</keyword>
<dbReference type="OrthoDB" id="5503950at2"/>
<name>A0A3N5A679_9MICO</name>
<dbReference type="GO" id="GO:0006629">
    <property type="term" value="P:lipid metabolic process"/>
    <property type="evidence" value="ECO:0007669"/>
    <property type="project" value="TreeGrafter"/>
</dbReference>
<evidence type="ECO:0000313" key="5">
    <source>
        <dbReference type="EMBL" id="RPF28895.1"/>
    </source>
</evidence>
<evidence type="ECO:0000256" key="3">
    <source>
        <dbReference type="SAM" id="SignalP"/>
    </source>
</evidence>
<feature type="disulfide bond" evidence="2">
    <location>
        <begin position="77"/>
        <end position="103"/>
    </location>
</feature>
<proteinExistence type="predicted"/>